<comment type="similarity">
    <text evidence="3">Belongs to the RPAP3 family.</text>
</comment>
<dbReference type="InterPro" id="IPR011990">
    <property type="entry name" value="TPR-like_helical_dom_sf"/>
</dbReference>
<evidence type="ECO:0000256" key="1">
    <source>
        <dbReference type="ARBA" id="ARBA00022737"/>
    </source>
</evidence>
<comment type="caution">
    <text evidence="8">The sequence shown here is derived from an EMBL/GenBank/DDBJ whole genome shotgun (WGS) entry which is preliminary data.</text>
</comment>
<evidence type="ECO:0000256" key="3">
    <source>
        <dbReference type="ARBA" id="ARBA00038275"/>
    </source>
</evidence>
<dbReference type="PROSITE" id="PS50005">
    <property type="entry name" value="TPR"/>
    <property type="match status" value="1"/>
</dbReference>
<sequence>MASNIALQVRQNAEEYNSFLSDLKSWEKDIKAKDKAAKETPAKSVALPPVRGGGTLSSSGPTPAETSNEKESPKPKIKAYDYSAWDKFDVDKALEEIETRPASSSNGPDASIAGGGMAGAVEDPAEALEKSLIEKEKGNAHFKKGDYKKAVICYTKSMRHDPNNTVVPVNRAMAYLKLGKYEEAEADCTLGLTLDKKNVKALWRRGIARKELGKLAEAGKGAYVRFQDHMHVAILTEKSDLEQASVLEPSNKAVKEELQKVYAAARPKDDAKTTTINTTPTDSKTTPAASKPVRRRLNIEVVGTPKSRLSEIPPVSATPTTRMVESPSPPQPSPSTRQQQLTHAAANAAKTRSLADAKPAESSPKPAPAPSIAPSAGVKKSSSQLSISFERSGASRPVPKAMYEFERDWKSMRGNDEAIYEYMKNIHPAEYSRILKNSLESHYVSKMITILQSFYLRDENYDDVYEILLNLSRVQRFDMVIMFLSKAEKAGLADIIGRLRAVDSSQARFMMDDVNRLSELYRL</sequence>
<evidence type="ECO:0000256" key="4">
    <source>
        <dbReference type="ARBA" id="ARBA00040133"/>
    </source>
</evidence>
<keyword evidence="9" id="KW-1185">Reference proteome</keyword>
<evidence type="ECO:0000256" key="6">
    <source>
        <dbReference type="SAM" id="MobiDB-lite"/>
    </source>
</evidence>
<reference evidence="8" key="1">
    <citation type="submission" date="2020-05" db="EMBL/GenBank/DDBJ databases">
        <title>Phylogenomic resolution of chytrid fungi.</title>
        <authorList>
            <person name="Stajich J.E."/>
            <person name="Amses K."/>
            <person name="Simmons R."/>
            <person name="Seto K."/>
            <person name="Myers J."/>
            <person name="Bonds A."/>
            <person name="Quandt C.A."/>
            <person name="Barry K."/>
            <person name="Liu P."/>
            <person name="Grigoriev I."/>
            <person name="Longcore J.E."/>
            <person name="James T.Y."/>
        </authorList>
    </citation>
    <scope>NUCLEOTIDE SEQUENCE</scope>
    <source>
        <strain evidence="8">JEL0318</strain>
    </source>
</reference>
<dbReference type="SUPFAM" id="SSF48452">
    <property type="entry name" value="TPR-like"/>
    <property type="match status" value="1"/>
</dbReference>
<dbReference type="Pfam" id="PF07719">
    <property type="entry name" value="TPR_2"/>
    <property type="match status" value="1"/>
</dbReference>
<dbReference type="PANTHER" id="PTHR46423">
    <property type="entry name" value="RNA POLYMERASE II-ASSOCIATED PROTEIN 3"/>
    <property type="match status" value="1"/>
</dbReference>
<dbReference type="SMART" id="SM00028">
    <property type="entry name" value="TPR"/>
    <property type="match status" value="2"/>
</dbReference>
<feature type="region of interest" description="Disordered" evidence="6">
    <location>
        <begin position="98"/>
        <end position="118"/>
    </location>
</feature>
<gene>
    <name evidence="8" type="primary">RPAP3</name>
    <name evidence="8" type="ORF">HK097_002632</name>
</gene>
<dbReference type="EMBL" id="JADGJD010000158">
    <property type="protein sequence ID" value="KAJ3054112.1"/>
    <property type="molecule type" value="Genomic_DNA"/>
</dbReference>
<dbReference type="GO" id="GO:0101031">
    <property type="term" value="C:protein folding chaperone complex"/>
    <property type="evidence" value="ECO:0007669"/>
    <property type="project" value="TreeGrafter"/>
</dbReference>
<dbReference type="InterPro" id="IPR051966">
    <property type="entry name" value="RPAP3"/>
</dbReference>
<evidence type="ECO:0000256" key="2">
    <source>
        <dbReference type="ARBA" id="ARBA00022803"/>
    </source>
</evidence>
<organism evidence="8 9">
    <name type="scientific">Rhizophlyctis rosea</name>
    <dbReference type="NCBI Taxonomy" id="64517"/>
    <lineage>
        <taxon>Eukaryota</taxon>
        <taxon>Fungi</taxon>
        <taxon>Fungi incertae sedis</taxon>
        <taxon>Chytridiomycota</taxon>
        <taxon>Chytridiomycota incertae sedis</taxon>
        <taxon>Chytridiomycetes</taxon>
        <taxon>Rhizophlyctidales</taxon>
        <taxon>Rhizophlyctidaceae</taxon>
        <taxon>Rhizophlyctis</taxon>
    </lineage>
</organism>
<feature type="compositionally biased region" description="Polar residues" evidence="6">
    <location>
        <begin position="273"/>
        <end position="288"/>
    </location>
</feature>
<protein>
    <recommendedName>
        <fullName evidence="4">RNA polymerase II-associated protein 3</fullName>
    </recommendedName>
</protein>
<keyword evidence="1" id="KW-0677">Repeat</keyword>
<dbReference type="InterPro" id="IPR019734">
    <property type="entry name" value="TPR_rpt"/>
</dbReference>
<evidence type="ECO:0000256" key="5">
    <source>
        <dbReference type="PROSITE-ProRule" id="PRU00339"/>
    </source>
</evidence>
<dbReference type="Pfam" id="PF13181">
    <property type="entry name" value="TPR_8"/>
    <property type="match status" value="1"/>
</dbReference>
<feature type="repeat" description="TPR" evidence="5">
    <location>
        <begin position="131"/>
        <end position="164"/>
    </location>
</feature>
<dbReference type="InterPro" id="IPR025986">
    <property type="entry name" value="RPAP3-like_C"/>
</dbReference>
<keyword evidence="2 5" id="KW-0802">TPR repeat</keyword>
<dbReference type="Pfam" id="PF13877">
    <property type="entry name" value="RPAP3_C"/>
    <property type="match status" value="1"/>
</dbReference>
<dbReference type="PANTHER" id="PTHR46423:SF1">
    <property type="entry name" value="RNA POLYMERASE II-ASSOCIATED PROTEIN 3"/>
    <property type="match status" value="1"/>
</dbReference>
<evidence type="ECO:0000259" key="7">
    <source>
        <dbReference type="Pfam" id="PF13877"/>
    </source>
</evidence>
<dbReference type="Gene3D" id="1.25.40.10">
    <property type="entry name" value="Tetratricopeptide repeat domain"/>
    <property type="match status" value="1"/>
</dbReference>
<evidence type="ECO:0000313" key="9">
    <source>
        <dbReference type="Proteomes" id="UP001212841"/>
    </source>
</evidence>
<accession>A0AAD5X369</accession>
<proteinExistence type="inferred from homology"/>
<feature type="domain" description="RNA-polymerase II-associated protein 3-like C-terminal" evidence="7">
    <location>
        <begin position="399"/>
        <end position="489"/>
    </location>
</feature>
<dbReference type="InterPro" id="IPR013105">
    <property type="entry name" value="TPR_2"/>
</dbReference>
<feature type="compositionally biased region" description="Basic and acidic residues" evidence="6">
    <location>
        <begin position="32"/>
        <end position="41"/>
    </location>
</feature>
<feature type="region of interest" description="Disordered" evidence="6">
    <location>
        <begin position="32"/>
        <end position="75"/>
    </location>
</feature>
<dbReference type="Proteomes" id="UP001212841">
    <property type="component" value="Unassembled WGS sequence"/>
</dbReference>
<name>A0AAD5X369_9FUNG</name>
<feature type="region of interest" description="Disordered" evidence="6">
    <location>
        <begin position="264"/>
        <end position="379"/>
    </location>
</feature>
<dbReference type="AlphaFoldDB" id="A0AAD5X369"/>
<evidence type="ECO:0000313" key="8">
    <source>
        <dbReference type="EMBL" id="KAJ3054112.1"/>
    </source>
</evidence>